<name>A0AAV1JHY7_9NEOP</name>
<accession>A0AAV1JHY7</accession>
<keyword evidence="3" id="KW-1185">Reference proteome</keyword>
<feature type="compositionally biased region" description="Basic residues" evidence="1">
    <location>
        <begin position="182"/>
        <end position="195"/>
    </location>
</feature>
<dbReference type="Proteomes" id="UP001497472">
    <property type="component" value="Unassembled WGS sequence"/>
</dbReference>
<gene>
    <name evidence="2" type="ORF">LNINA_LOCUS8346</name>
</gene>
<feature type="compositionally biased region" description="Basic residues" evidence="1">
    <location>
        <begin position="100"/>
        <end position="110"/>
    </location>
</feature>
<reference evidence="2 3" key="1">
    <citation type="submission" date="2023-11" db="EMBL/GenBank/DDBJ databases">
        <authorList>
            <person name="Okamura Y."/>
        </authorList>
    </citation>
    <scope>NUCLEOTIDE SEQUENCE [LARGE SCALE GENOMIC DNA]</scope>
</reference>
<feature type="compositionally biased region" description="Basic residues" evidence="1">
    <location>
        <begin position="75"/>
        <end position="93"/>
    </location>
</feature>
<evidence type="ECO:0000256" key="1">
    <source>
        <dbReference type="SAM" id="MobiDB-lite"/>
    </source>
</evidence>
<dbReference type="EMBL" id="CAVLEF010000011">
    <property type="protein sequence ID" value="CAK1549007.1"/>
    <property type="molecule type" value="Genomic_DNA"/>
</dbReference>
<dbReference type="AlphaFoldDB" id="A0AAV1JHY7"/>
<feature type="region of interest" description="Disordered" evidence="1">
    <location>
        <begin position="152"/>
        <end position="211"/>
    </location>
</feature>
<sequence length="211" mass="24337">MYVAVVLVATTLIISSEQKPNKLHGDPKSLETRIDDKFNPIGTYDIGIVLPYEISAREKFTNIFRKPVSHDKISLNRRGRKRPRKTVINKRPAKIQNKPNKPRPRPKNPPKKPIYTPSKSSKNPKNRNTFRIVIGNNVINLGNGKNLVIEAGQSSDEEGDDQQDYENSDEEDEYDQRECRGNKCKPPKKKLKKWPYKQPSGWPFGNNYPWK</sequence>
<proteinExistence type="predicted"/>
<organism evidence="2 3">
    <name type="scientific">Leptosia nina</name>
    <dbReference type="NCBI Taxonomy" id="320188"/>
    <lineage>
        <taxon>Eukaryota</taxon>
        <taxon>Metazoa</taxon>
        <taxon>Ecdysozoa</taxon>
        <taxon>Arthropoda</taxon>
        <taxon>Hexapoda</taxon>
        <taxon>Insecta</taxon>
        <taxon>Pterygota</taxon>
        <taxon>Neoptera</taxon>
        <taxon>Endopterygota</taxon>
        <taxon>Lepidoptera</taxon>
        <taxon>Glossata</taxon>
        <taxon>Ditrysia</taxon>
        <taxon>Papilionoidea</taxon>
        <taxon>Pieridae</taxon>
        <taxon>Pierinae</taxon>
        <taxon>Leptosia</taxon>
    </lineage>
</organism>
<evidence type="ECO:0000313" key="3">
    <source>
        <dbReference type="Proteomes" id="UP001497472"/>
    </source>
</evidence>
<protein>
    <submittedName>
        <fullName evidence="2">Uncharacterized protein</fullName>
    </submittedName>
</protein>
<feature type="region of interest" description="Disordered" evidence="1">
    <location>
        <begin position="71"/>
        <end position="127"/>
    </location>
</feature>
<evidence type="ECO:0000313" key="2">
    <source>
        <dbReference type="EMBL" id="CAK1549007.1"/>
    </source>
</evidence>
<feature type="compositionally biased region" description="Acidic residues" evidence="1">
    <location>
        <begin position="155"/>
        <end position="175"/>
    </location>
</feature>
<comment type="caution">
    <text evidence="2">The sequence shown here is derived from an EMBL/GenBank/DDBJ whole genome shotgun (WGS) entry which is preliminary data.</text>
</comment>
<feature type="compositionally biased region" description="Polar residues" evidence="1">
    <location>
        <begin position="117"/>
        <end position="127"/>
    </location>
</feature>